<dbReference type="InterPro" id="IPR050833">
    <property type="entry name" value="Poly_Biosynth_Transport"/>
</dbReference>
<feature type="transmembrane region" description="Helical" evidence="7">
    <location>
        <begin position="136"/>
        <end position="156"/>
    </location>
</feature>
<protein>
    <submittedName>
        <fullName evidence="8">O-antigen transporter, MOP superfamily protein</fullName>
    </submittedName>
</protein>
<reference evidence="8 9" key="1">
    <citation type="submission" date="2022-11" db="EMBL/GenBank/DDBJ databases">
        <title>Genome Sequencing of Nocardia sp. ON39_IFM12276 and assembly.</title>
        <authorList>
            <person name="Shimojima M."/>
            <person name="Toyokawa M."/>
            <person name="Uesaka K."/>
        </authorList>
    </citation>
    <scope>NUCLEOTIDE SEQUENCE [LARGE SCALE GENOMIC DNA]</scope>
    <source>
        <strain evidence="8 9">IFM 12276</strain>
    </source>
</reference>
<dbReference type="PANTHER" id="PTHR30250">
    <property type="entry name" value="PST FAMILY PREDICTED COLANIC ACID TRANSPORTER"/>
    <property type="match status" value="1"/>
</dbReference>
<keyword evidence="2" id="KW-1003">Cell membrane</keyword>
<feature type="transmembrane region" description="Helical" evidence="7">
    <location>
        <begin position="401"/>
        <end position="421"/>
    </location>
</feature>
<keyword evidence="4 7" id="KW-1133">Transmembrane helix</keyword>
<keyword evidence="9" id="KW-1185">Reference proteome</keyword>
<sequence>MTEPDYLATLTTDVFPRVELPRRPGGVHRRADGARGPGGGGAHSKPSRFEVLGDIALVSFGRYGQYIVTVVTVPLIARVLGAHGLGLLAIGMSAYFIGSLVVDLGVTQFLSARVPEINARKGTRLREMNQLRGDYLAIRLATATLFGVALAVAFAVRVPEAAQMVLLGLFVGGFWSLSEDWLLIGEGRFGTSTAYQSVGRLCYLGLLVGLLPQLPNPHVALLCLLLSSVPTVALTWWDAWRRYGAPARPRYYGVVLRRSVPVFVSRLLVTGYGQGAATLYSAVLDAVSLGLYSAGDRLVRAVQSLLDAIGFALLPRMARRGDHLGFWRYSTQALAVTVAVAALASASLWLAAPQLIRLVFGTEFAASTGLLRIEVLILPATTVTSFITTAILPVRQDTSGVLIGALLGTLVAIGALLLTVWTRSVHTLVYGLLLAEITVATWHLLRMRFLARRDHAEADTVPLPVVPRKETRP</sequence>
<evidence type="ECO:0000313" key="8">
    <source>
        <dbReference type="EMBL" id="BDU03487.1"/>
    </source>
</evidence>
<feature type="transmembrane region" description="Helical" evidence="7">
    <location>
        <begin position="219"/>
        <end position="240"/>
    </location>
</feature>
<dbReference type="EMBL" id="AP026978">
    <property type="protein sequence ID" value="BDU03487.1"/>
    <property type="molecule type" value="Genomic_DNA"/>
</dbReference>
<dbReference type="Proteomes" id="UP001317870">
    <property type="component" value="Chromosome"/>
</dbReference>
<comment type="subcellular location">
    <subcellularLocation>
        <location evidence="1">Cell membrane</location>
        <topology evidence="1">Multi-pass membrane protein</topology>
    </subcellularLocation>
</comment>
<evidence type="ECO:0000256" key="3">
    <source>
        <dbReference type="ARBA" id="ARBA00022692"/>
    </source>
</evidence>
<evidence type="ECO:0000256" key="2">
    <source>
        <dbReference type="ARBA" id="ARBA00022475"/>
    </source>
</evidence>
<proteinExistence type="predicted"/>
<feature type="transmembrane region" description="Helical" evidence="7">
    <location>
        <begin position="66"/>
        <end position="88"/>
    </location>
</feature>
<dbReference type="InterPro" id="IPR002797">
    <property type="entry name" value="Polysacc_synth"/>
</dbReference>
<feature type="transmembrane region" description="Helical" evidence="7">
    <location>
        <begin position="162"/>
        <end position="182"/>
    </location>
</feature>
<feature type="transmembrane region" description="Helical" evidence="7">
    <location>
        <begin position="94"/>
        <end position="115"/>
    </location>
</feature>
<name>A0ABN6UE40_9NOCA</name>
<keyword evidence="5 7" id="KW-0472">Membrane</keyword>
<feature type="region of interest" description="Disordered" evidence="6">
    <location>
        <begin position="20"/>
        <end position="45"/>
    </location>
</feature>
<dbReference type="PANTHER" id="PTHR30250:SF11">
    <property type="entry name" value="O-ANTIGEN TRANSPORTER-RELATED"/>
    <property type="match status" value="1"/>
</dbReference>
<evidence type="ECO:0000256" key="1">
    <source>
        <dbReference type="ARBA" id="ARBA00004651"/>
    </source>
</evidence>
<dbReference type="Pfam" id="PF01943">
    <property type="entry name" value="Polysacc_synt"/>
    <property type="match status" value="1"/>
</dbReference>
<evidence type="ECO:0000256" key="5">
    <source>
        <dbReference type="ARBA" id="ARBA00023136"/>
    </source>
</evidence>
<feature type="transmembrane region" description="Helical" evidence="7">
    <location>
        <begin position="326"/>
        <end position="350"/>
    </location>
</feature>
<evidence type="ECO:0000313" key="9">
    <source>
        <dbReference type="Proteomes" id="UP001317870"/>
    </source>
</evidence>
<evidence type="ECO:0000256" key="6">
    <source>
        <dbReference type="SAM" id="MobiDB-lite"/>
    </source>
</evidence>
<feature type="transmembrane region" description="Helical" evidence="7">
    <location>
        <begin position="427"/>
        <end position="445"/>
    </location>
</feature>
<organism evidence="8 9">
    <name type="scientific">Nocardia sputorum</name>
    <dbReference type="NCBI Taxonomy" id="2984338"/>
    <lineage>
        <taxon>Bacteria</taxon>
        <taxon>Bacillati</taxon>
        <taxon>Actinomycetota</taxon>
        <taxon>Actinomycetes</taxon>
        <taxon>Mycobacteriales</taxon>
        <taxon>Nocardiaceae</taxon>
        <taxon>Nocardia</taxon>
    </lineage>
</organism>
<evidence type="ECO:0000256" key="4">
    <source>
        <dbReference type="ARBA" id="ARBA00022989"/>
    </source>
</evidence>
<evidence type="ECO:0000256" key="7">
    <source>
        <dbReference type="SAM" id="Phobius"/>
    </source>
</evidence>
<keyword evidence="3 7" id="KW-0812">Transmembrane</keyword>
<gene>
    <name evidence="8" type="ORF">IFM12276_65150</name>
</gene>
<accession>A0ABN6UE40</accession>
<feature type="transmembrane region" description="Helical" evidence="7">
    <location>
        <begin position="370"/>
        <end position="394"/>
    </location>
</feature>